<dbReference type="AlphaFoldDB" id="A0A1X0QFS5"/>
<comment type="caution">
    <text evidence="2">The sequence shown here is derived from an EMBL/GenBank/DDBJ whole genome shotgun (WGS) entry which is preliminary data.</text>
</comment>
<gene>
    <name evidence="2" type="ORF">A0H76_2141</name>
</gene>
<evidence type="ECO:0000256" key="1">
    <source>
        <dbReference type="SAM" id="Phobius"/>
    </source>
</evidence>
<reference evidence="2 3" key="1">
    <citation type="journal article" date="2017" name="Environ. Microbiol.">
        <title>Decay of the glycolytic pathway and adaptation to intranuclear parasitism within Enterocytozoonidae microsporidia.</title>
        <authorList>
            <person name="Wiredu Boakye D."/>
            <person name="Jaroenlak P."/>
            <person name="Prachumwat A."/>
            <person name="Williams T.A."/>
            <person name="Bateman K.S."/>
            <person name="Itsathitphaisarn O."/>
            <person name="Sritunyalucksana K."/>
            <person name="Paszkiewicz K.H."/>
            <person name="Moore K.A."/>
            <person name="Stentiford G.D."/>
            <person name="Williams B.A."/>
        </authorList>
    </citation>
    <scope>NUCLEOTIDE SEQUENCE [LARGE SCALE GENOMIC DNA]</scope>
    <source>
        <strain evidence="3">canceri</strain>
    </source>
</reference>
<evidence type="ECO:0000313" key="2">
    <source>
        <dbReference type="EMBL" id="ORD98640.1"/>
    </source>
</evidence>
<keyword evidence="1" id="KW-1133">Transmembrane helix</keyword>
<sequence length="83" mass="10261">MKYVNLKLIIDYYRVRNYYFISFKKDILFVISKMYYVITLYNYKKLLLKKSKKIIYIMKGLKDLNNIITFLILTLDCKPYMVY</sequence>
<name>A0A1X0QFS5_9MICR</name>
<feature type="transmembrane region" description="Helical" evidence="1">
    <location>
        <begin position="27"/>
        <end position="43"/>
    </location>
</feature>
<dbReference type="EMBL" id="LTAI01000541">
    <property type="protein sequence ID" value="ORD98640.1"/>
    <property type="molecule type" value="Genomic_DNA"/>
</dbReference>
<dbReference type="Proteomes" id="UP000192501">
    <property type="component" value="Unassembled WGS sequence"/>
</dbReference>
<protein>
    <submittedName>
        <fullName evidence="2">Uncharacterized protein</fullName>
    </submittedName>
</protein>
<organism evidence="2 3">
    <name type="scientific">Hepatospora eriocheir</name>
    <dbReference type="NCBI Taxonomy" id="1081669"/>
    <lineage>
        <taxon>Eukaryota</taxon>
        <taxon>Fungi</taxon>
        <taxon>Fungi incertae sedis</taxon>
        <taxon>Microsporidia</taxon>
        <taxon>Hepatosporidae</taxon>
        <taxon>Hepatospora</taxon>
    </lineage>
</organism>
<keyword evidence="1" id="KW-0472">Membrane</keyword>
<keyword evidence="1" id="KW-0812">Transmembrane</keyword>
<accession>A0A1X0QFS5</accession>
<dbReference type="VEuPathDB" id="MicrosporidiaDB:A0H76_2141"/>
<evidence type="ECO:0000313" key="3">
    <source>
        <dbReference type="Proteomes" id="UP000192501"/>
    </source>
</evidence>
<proteinExistence type="predicted"/>